<name>A0A4C1UEW8_EUMVA</name>
<gene>
    <name evidence="2" type="ORF">EVAR_12595_1</name>
</gene>
<accession>A0A4C1UEW8</accession>
<protein>
    <submittedName>
        <fullName evidence="2">Uncharacterized protein</fullName>
    </submittedName>
</protein>
<keyword evidence="3" id="KW-1185">Reference proteome</keyword>
<feature type="region of interest" description="Disordered" evidence="1">
    <location>
        <begin position="93"/>
        <end position="114"/>
    </location>
</feature>
<dbReference type="Proteomes" id="UP000299102">
    <property type="component" value="Unassembled WGS sequence"/>
</dbReference>
<dbReference type="AlphaFoldDB" id="A0A4C1UEW8"/>
<feature type="compositionally biased region" description="Polar residues" evidence="1">
    <location>
        <begin position="98"/>
        <end position="114"/>
    </location>
</feature>
<dbReference type="EMBL" id="BGZK01000167">
    <property type="protein sequence ID" value="GBP24928.1"/>
    <property type="molecule type" value="Genomic_DNA"/>
</dbReference>
<sequence length="127" mass="13633">MSRHTLAEYESEGAASVGAFRSMIEGSGGSFTSPSDVLLLSENSDGLFPPHKISYFFLKSSSTSDSSDGCDSSEKYSLWASALDCTVSKGKRACTPPENISPTPIDTRNLREATSTPSFYEGARYPL</sequence>
<evidence type="ECO:0000313" key="2">
    <source>
        <dbReference type="EMBL" id="GBP24928.1"/>
    </source>
</evidence>
<evidence type="ECO:0000313" key="3">
    <source>
        <dbReference type="Proteomes" id="UP000299102"/>
    </source>
</evidence>
<evidence type="ECO:0000256" key="1">
    <source>
        <dbReference type="SAM" id="MobiDB-lite"/>
    </source>
</evidence>
<reference evidence="2 3" key="1">
    <citation type="journal article" date="2019" name="Commun. Biol.">
        <title>The bagworm genome reveals a unique fibroin gene that provides high tensile strength.</title>
        <authorList>
            <person name="Kono N."/>
            <person name="Nakamura H."/>
            <person name="Ohtoshi R."/>
            <person name="Tomita M."/>
            <person name="Numata K."/>
            <person name="Arakawa K."/>
        </authorList>
    </citation>
    <scope>NUCLEOTIDE SEQUENCE [LARGE SCALE GENOMIC DNA]</scope>
</reference>
<organism evidence="2 3">
    <name type="scientific">Eumeta variegata</name>
    <name type="common">Bagworm moth</name>
    <name type="synonym">Eumeta japonica</name>
    <dbReference type="NCBI Taxonomy" id="151549"/>
    <lineage>
        <taxon>Eukaryota</taxon>
        <taxon>Metazoa</taxon>
        <taxon>Ecdysozoa</taxon>
        <taxon>Arthropoda</taxon>
        <taxon>Hexapoda</taxon>
        <taxon>Insecta</taxon>
        <taxon>Pterygota</taxon>
        <taxon>Neoptera</taxon>
        <taxon>Endopterygota</taxon>
        <taxon>Lepidoptera</taxon>
        <taxon>Glossata</taxon>
        <taxon>Ditrysia</taxon>
        <taxon>Tineoidea</taxon>
        <taxon>Psychidae</taxon>
        <taxon>Oiketicinae</taxon>
        <taxon>Eumeta</taxon>
    </lineage>
</organism>
<comment type="caution">
    <text evidence="2">The sequence shown here is derived from an EMBL/GenBank/DDBJ whole genome shotgun (WGS) entry which is preliminary data.</text>
</comment>
<proteinExistence type="predicted"/>